<keyword evidence="4" id="KW-1185">Reference proteome</keyword>
<dbReference type="PROSITE" id="PS51480">
    <property type="entry name" value="DHAL"/>
    <property type="match status" value="1"/>
</dbReference>
<dbReference type="Pfam" id="PF21645">
    <property type="entry name" value="FakA-like_M"/>
    <property type="match status" value="1"/>
</dbReference>
<dbReference type="EMBL" id="AODH01000045">
    <property type="protein sequence ID" value="EUJ36715.1"/>
    <property type="molecule type" value="Genomic_DNA"/>
</dbReference>
<dbReference type="STRING" id="1265861.BCAMP_10585"/>
<keyword evidence="1" id="KW-0446">Lipid-binding</keyword>
<dbReference type="Gene3D" id="3.30.1180.10">
    <property type="match status" value="1"/>
</dbReference>
<dbReference type="PATRIC" id="fig|1265861.3.peg.2081"/>
<organism evidence="3 4">
    <name type="scientific">Brochothrix campestris FSL F6-1037</name>
    <dbReference type="NCBI Taxonomy" id="1265861"/>
    <lineage>
        <taxon>Bacteria</taxon>
        <taxon>Bacillati</taxon>
        <taxon>Bacillota</taxon>
        <taxon>Bacilli</taxon>
        <taxon>Bacillales</taxon>
        <taxon>Listeriaceae</taxon>
        <taxon>Brochothrix</taxon>
    </lineage>
</organism>
<dbReference type="GO" id="GO:0008289">
    <property type="term" value="F:lipid binding"/>
    <property type="evidence" value="ECO:0007669"/>
    <property type="project" value="UniProtKB-KW"/>
</dbReference>
<name>W7CII1_9LIST</name>
<sequence length="592" mass="63609">MFNITSNDLLYAFQQGAQTVMQHTTELNDINVFPVADGDTGSNLASLMQAIVAMKQHPGETSAACAHRIGETAIKGARGNSGIIVAQYLNGLAAAIPPQPAIALATFAEAAQQATRSAYQAINNPTEGTMLSVMKQWGDRLQHGVQQEQSFGTALTNALNDAQLSVQATPQQLKTLKTNGVVDAGALGFYYFIKGVTTALLNPTSGPFKAADIRVIGTITPTEHPLTTAPIQRYCTELLVIDLTVSQAELKQLLSRFGDSLVVAMSQQSARIHLHTNTPAAVVAVVNQYGHISEQKVDDMVLQFMVKQHRQSPIALVTDSIADLPAEFVLNEQIQVLPMTLRLDDRSYLDKVTLTDQQFYANVNTTVKQSTQPPLALMIQRLERLKQDYNEVIMVSVSSQLSGTFSAMQRAAARVASADFKIAVLDSKQNSVGQGLIVMQLAEALKAGRNFETLIRLGEALIARTKIVVSVPSVAAMIQSGRLPSRLGKIAQRLHLQPLIGLTAAGAGKVQGITIGTKANERKLLRHLRRLQKESPLLRYAVVHANAPQRAAALAQRATTQLGIAPSYLENISAVIAMSAGEGCVAIAVTTT</sequence>
<proteinExistence type="predicted"/>
<dbReference type="Proteomes" id="UP000019243">
    <property type="component" value="Unassembled WGS sequence"/>
</dbReference>
<dbReference type="InterPro" id="IPR043168">
    <property type="entry name" value="DegV_C"/>
</dbReference>
<dbReference type="InterPro" id="IPR003797">
    <property type="entry name" value="DegV"/>
</dbReference>
<dbReference type="Gene3D" id="3.40.50.10170">
    <property type="match status" value="1"/>
</dbReference>
<dbReference type="NCBIfam" id="TIGR00762">
    <property type="entry name" value="DegV"/>
    <property type="match status" value="1"/>
</dbReference>
<dbReference type="SMART" id="SM01120">
    <property type="entry name" value="Dak2"/>
    <property type="match status" value="1"/>
</dbReference>
<dbReference type="InterPro" id="IPR033470">
    <property type="entry name" value="FakA-like_C"/>
</dbReference>
<dbReference type="PANTHER" id="PTHR33434">
    <property type="entry name" value="DEGV DOMAIN-CONTAINING PROTEIN DR_1986-RELATED"/>
    <property type="match status" value="1"/>
</dbReference>
<evidence type="ECO:0000313" key="3">
    <source>
        <dbReference type="EMBL" id="EUJ36715.1"/>
    </source>
</evidence>
<dbReference type="Pfam" id="PF02734">
    <property type="entry name" value="Dak2"/>
    <property type="match status" value="1"/>
</dbReference>
<dbReference type="AlphaFoldDB" id="W7CII1"/>
<dbReference type="InterPro" id="IPR004007">
    <property type="entry name" value="DhaL_dom"/>
</dbReference>
<dbReference type="PANTHER" id="PTHR33434:SF2">
    <property type="entry name" value="FATTY ACID-BINDING PROTEIN TM_1468"/>
    <property type="match status" value="1"/>
</dbReference>
<dbReference type="SUPFAM" id="SSF82549">
    <property type="entry name" value="DAK1/DegV-like"/>
    <property type="match status" value="1"/>
</dbReference>
<accession>W7CII1</accession>
<protein>
    <submittedName>
        <fullName evidence="3">EDD, DegV family domain-containing protein</fullName>
    </submittedName>
</protein>
<evidence type="ECO:0000313" key="4">
    <source>
        <dbReference type="Proteomes" id="UP000019243"/>
    </source>
</evidence>
<evidence type="ECO:0000259" key="2">
    <source>
        <dbReference type="PROSITE" id="PS51480"/>
    </source>
</evidence>
<dbReference type="SMART" id="SM01121">
    <property type="entry name" value="Dak1_2"/>
    <property type="match status" value="1"/>
</dbReference>
<dbReference type="RefSeq" id="WP_198015771.1">
    <property type="nucleotide sequence ID" value="NZ_AODH01000045.1"/>
</dbReference>
<dbReference type="InterPro" id="IPR050270">
    <property type="entry name" value="DegV_domain_contain"/>
</dbReference>
<dbReference type="InterPro" id="IPR036117">
    <property type="entry name" value="DhaL_dom_sf"/>
</dbReference>
<dbReference type="InterPro" id="IPR048394">
    <property type="entry name" value="FakA-like_M"/>
</dbReference>
<dbReference type="GO" id="GO:0004371">
    <property type="term" value="F:glycerone kinase activity"/>
    <property type="evidence" value="ECO:0007669"/>
    <property type="project" value="InterPro"/>
</dbReference>
<feature type="domain" description="DhaL" evidence="2">
    <location>
        <begin position="7"/>
        <end position="198"/>
    </location>
</feature>
<dbReference type="Gene3D" id="1.25.40.340">
    <property type="match status" value="1"/>
</dbReference>
<dbReference type="GO" id="GO:0006071">
    <property type="term" value="P:glycerol metabolic process"/>
    <property type="evidence" value="ECO:0007669"/>
    <property type="project" value="InterPro"/>
</dbReference>
<evidence type="ECO:0000256" key="1">
    <source>
        <dbReference type="ARBA" id="ARBA00023121"/>
    </source>
</evidence>
<dbReference type="SUPFAM" id="SSF101473">
    <property type="entry name" value="DhaL-like"/>
    <property type="match status" value="1"/>
</dbReference>
<reference evidence="3 4" key="1">
    <citation type="submission" date="2012-12" db="EMBL/GenBank/DDBJ databases">
        <title>Novel taxa of Listeriaceae from agricultural environments in the United States.</title>
        <authorList>
            <person name="den Bakker H.C."/>
            <person name="Allred A."/>
            <person name="Warchocki S."/>
            <person name="Wright E.M."/>
            <person name="Burrell A."/>
            <person name="Nightingale K.K."/>
            <person name="Kephart D."/>
            <person name="Wiedmann M."/>
        </authorList>
    </citation>
    <scope>NUCLEOTIDE SEQUENCE [LARGE SCALE GENOMIC DNA]</scope>
    <source>
        <strain evidence="3 4">FSL F6-1037</strain>
    </source>
</reference>
<gene>
    <name evidence="3" type="ORF">BCAMP_10585</name>
</gene>
<comment type="caution">
    <text evidence="3">The sequence shown here is derived from an EMBL/GenBank/DDBJ whole genome shotgun (WGS) entry which is preliminary data.</text>
</comment>
<dbReference type="PROSITE" id="PS51482">
    <property type="entry name" value="DEGV"/>
    <property type="match status" value="1"/>
</dbReference>
<dbReference type="Pfam" id="PF02645">
    <property type="entry name" value="DegV"/>
    <property type="match status" value="1"/>
</dbReference>